<evidence type="ECO:0000256" key="6">
    <source>
        <dbReference type="ARBA" id="ARBA00048785"/>
    </source>
</evidence>
<accession>A0A7C3CIW2</accession>
<comment type="pathway">
    <text evidence="1 9">Cofactor biosynthesis; riboflavin biosynthesis; riboflavin from 2-hydroxy-3-oxobutyl phosphate and 5-amino-6-(D-ribitylamino)uracil: step 1/2.</text>
</comment>
<dbReference type="GO" id="GO:0009349">
    <property type="term" value="C:riboflavin synthase complex"/>
    <property type="evidence" value="ECO:0007669"/>
    <property type="project" value="UniProtKB-UniRule"/>
</dbReference>
<comment type="caution">
    <text evidence="10">The sequence shown here is derived from an EMBL/GenBank/DDBJ whole genome shotgun (WGS) entry which is preliminary data.</text>
</comment>
<feature type="binding site" evidence="9">
    <location>
        <position position="114"/>
    </location>
    <ligand>
        <name>5-amino-6-(D-ribitylamino)uracil</name>
        <dbReference type="ChEBI" id="CHEBI:15934"/>
    </ligand>
</feature>
<evidence type="ECO:0000256" key="7">
    <source>
        <dbReference type="ARBA" id="ARBA00058151"/>
    </source>
</evidence>
<dbReference type="HAMAP" id="MF_00178">
    <property type="entry name" value="Lumazine_synth"/>
    <property type="match status" value="1"/>
</dbReference>
<dbReference type="InterPro" id="IPR002180">
    <property type="entry name" value="LS/RS"/>
</dbReference>
<dbReference type="UniPathway" id="UPA00275">
    <property type="reaction ID" value="UER00404"/>
</dbReference>
<dbReference type="EMBL" id="DRMH01000002">
    <property type="protein sequence ID" value="HFC96831.1"/>
    <property type="molecule type" value="Genomic_DNA"/>
</dbReference>
<dbReference type="NCBIfam" id="NF000812">
    <property type="entry name" value="PRK00061.1-4"/>
    <property type="match status" value="1"/>
</dbReference>
<proteinExistence type="inferred from homology"/>
<feature type="binding site" evidence="9">
    <location>
        <position position="23"/>
    </location>
    <ligand>
        <name>5-amino-6-(D-ribitylamino)uracil</name>
        <dbReference type="ChEBI" id="CHEBI:15934"/>
    </ligand>
</feature>
<dbReference type="GO" id="GO:0005829">
    <property type="term" value="C:cytosol"/>
    <property type="evidence" value="ECO:0007669"/>
    <property type="project" value="TreeGrafter"/>
</dbReference>
<dbReference type="GO" id="GO:0000906">
    <property type="term" value="F:6,7-dimethyl-8-ribityllumazine synthase activity"/>
    <property type="evidence" value="ECO:0007669"/>
    <property type="project" value="UniProtKB-UniRule"/>
</dbReference>
<keyword evidence="4 9" id="KW-0686">Riboflavin biosynthesis</keyword>
<evidence type="ECO:0000256" key="5">
    <source>
        <dbReference type="ARBA" id="ARBA00022679"/>
    </source>
</evidence>
<dbReference type="GO" id="GO:0009231">
    <property type="term" value="P:riboflavin biosynthetic process"/>
    <property type="evidence" value="ECO:0007669"/>
    <property type="project" value="UniProtKB-UniRule"/>
</dbReference>
<dbReference type="InterPro" id="IPR036467">
    <property type="entry name" value="LS/RS_sf"/>
</dbReference>
<dbReference type="PANTHER" id="PTHR21058">
    <property type="entry name" value="6,7-DIMETHYL-8-RIBITYLLUMAZINE SYNTHASE DMRL SYNTHASE LUMAZINE SYNTHASE"/>
    <property type="match status" value="1"/>
</dbReference>
<gene>
    <name evidence="9" type="primary">ribH</name>
    <name evidence="10" type="ORF">ENJ40_00030</name>
</gene>
<dbReference type="NCBIfam" id="TIGR00114">
    <property type="entry name" value="lumazine-synth"/>
    <property type="match status" value="1"/>
</dbReference>
<dbReference type="InterPro" id="IPR034964">
    <property type="entry name" value="LS"/>
</dbReference>
<dbReference type="AlphaFoldDB" id="A0A7C3CIW2"/>
<evidence type="ECO:0000256" key="9">
    <source>
        <dbReference type="HAMAP-Rule" id="MF_00178"/>
    </source>
</evidence>
<dbReference type="SUPFAM" id="SSF52121">
    <property type="entry name" value="Lumazine synthase"/>
    <property type="match status" value="1"/>
</dbReference>
<feature type="binding site" evidence="9">
    <location>
        <position position="128"/>
    </location>
    <ligand>
        <name>(2S)-2-hydroxy-3-oxobutyl phosphate</name>
        <dbReference type="ChEBI" id="CHEBI:58830"/>
    </ligand>
</feature>
<feature type="active site" description="Proton donor" evidence="9">
    <location>
        <position position="89"/>
    </location>
</feature>
<comment type="catalytic activity">
    <reaction evidence="6 9">
        <text>(2S)-2-hydroxy-3-oxobutyl phosphate + 5-amino-6-(D-ribitylamino)uracil = 6,7-dimethyl-8-(1-D-ribityl)lumazine + phosphate + 2 H2O + H(+)</text>
        <dbReference type="Rhea" id="RHEA:26152"/>
        <dbReference type="ChEBI" id="CHEBI:15377"/>
        <dbReference type="ChEBI" id="CHEBI:15378"/>
        <dbReference type="ChEBI" id="CHEBI:15934"/>
        <dbReference type="ChEBI" id="CHEBI:43474"/>
        <dbReference type="ChEBI" id="CHEBI:58201"/>
        <dbReference type="ChEBI" id="CHEBI:58830"/>
        <dbReference type="EC" id="2.5.1.78"/>
    </reaction>
</comment>
<comment type="function">
    <text evidence="7 9">Catalyzes the formation of 6,7-dimethyl-8-ribityllumazine by condensation of 5-amino-6-(D-ribitylamino)uracil with 3,4-dihydroxy-2-butanone 4-phosphate. This is the penultimate step in the biosynthesis of riboflavin.</text>
</comment>
<name>A0A7C3CIW2_9BACT</name>
<feature type="binding site" evidence="9">
    <location>
        <begin position="81"/>
        <end position="83"/>
    </location>
    <ligand>
        <name>5-amino-6-(D-ribitylamino)uracil</name>
        <dbReference type="ChEBI" id="CHEBI:15934"/>
    </ligand>
</feature>
<protein>
    <recommendedName>
        <fullName evidence="8 9">6,7-dimethyl-8-ribityllumazine synthase</fullName>
        <shortName evidence="9">DMRL synthase</shortName>
        <shortName evidence="9">LS</shortName>
        <shortName evidence="9">Lumazine synthase</shortName>
        <ecNumber evidence="3 9">2.5.1.78</ecNumber>
    </recommendedName>
</protein>
<dbReference type="CDD" id="cd09209">
    <property type="entry name" value="Lumazine_synthase-I"/>
    <property type="match status" value="1"/>
</dbReference>
<feature type="binding site" evidence="9">
    <location>
        <begin position="86"/>
        <end position="87"/>
    </location>
    <ligand>
        <name>(2S)-2-hydroxy-3-oxobutyl phosphate</name>
        <dbReference type="ChEBI" id="CHEBI:58830"/>
    </ligand>
</feature>
<dbReference type="FunFam" id="3.40.50.960:FF:000001">
    <property type="entry name" value="6,7-dimethyl-8-ribityllumazine synthase"/>
    <property type="match status" value="1"/>
</dbReference>
<reference evidence="10" key="1">
    <citation type="journal article" date="2020" name="mSystems">
        <title>Genome- and Community-Level Interaction Insights into Carbon Utilization and Element Cycling Functions of Hydrothermarchaeota in Hydrothermal Sediment.</title>
        <authorList>
            <person name="Zhou Z."/>
            <person name="Liu Y."/>
            <person name="Xu W."/>
            <person name="Pan J."/>
            <person name="Luo Z.H."/>
            <person name="Li M."/>
        </authorList>
    </citation>
    <scope>NUCLEOTIDE SEQUENCE [LARGE SCALE GENOMIC DNA]</scope>
    <source>
        <strain evidence="10">HyVt-483</strain>
    </source>
</reference>
<evidence type="ECO:0000256" key="8">
    <source>
        <dbReference type="ARBA" id="ARBA00072606"/>
    </source>
</evidence>
<dbReference type="Gene3D" id="3.40.50.960">
    <property type="entry name" value="Lumazine/riboflavin synthase"/>
    <property type="match status" value="1"/>
</dbReference>
<comment type="similarity">
    <text evidence="2 9">Belongs to the DMRL synthase family.</text>
</comment>
<dbReference type="Pfam" id="PF00885">
    <property type="entry name" value="DMRL_synthase"/>
    <property type="match status" value="1"/>
</dbReference>
<evidence type="ECO:0000256" key="4">
    <source>
        <dbReference type="ARBA" id="ARBA00022619"/>
    </source>
</evidence>
<organism evidence="10">
    <name type="scientific">Thermosulfurimonas dismutans</name>
    <dbReference type="NCBI Taxonomy" id="999894"/>
    <lineage>
        <taxon>Bacteria</taxon>
        <taxon>Pseudomonadati</taxon>
        <taxon>Thermodesulfobacteriota</taxon>
        <taxon>Thermodesulfobacteria</taxon>
        <taxon>Thermodesulfobacteriales</taxon>
        <taxon>Thermodesulfobacteriaceae</taxon>
        <taxon>Thermosulfurimonas</taxon>
    </lineage>
</organism>
<dbReference type="PANTHER" id="PTHR21058:SF0">
    <property type="entry name" value="6,7-DIMETHYL-8-RIBITYLLUMAZINE SYNTHASE"/>
    <property type="match status" value="1"/>
</dbReference>
<dbReference type="EC" id="2.5.1.78" evidence="3 9"/>
<sequence>MVREIQGRFRGEGRKFALVVGRFNSFISQELLKGAFDALFRHGVREEDVTVVWVPGSFEIPLAAKRLAASGRYDAVICLGAIIRGATPHFEYVASECAKGIAQVSLETGVPVIFGVLTTDTIEQAVERAGTKAGNKGFEAALAALEMADLMPQLP</sequence>
<feature type="binding site" evidence="9">
    <location>
        <begin position="57"/>
        <end position="59"/>
    </location>
    <ligand>
        <name>5-amino-6-(D-ribitylamino)uracil</name>
        <dbReference type="ChEBI" id="CHEBI:15934"/>
    </ligand>
</feature>
<evidence type="ECO:0000256" key="2">
    <source>
        <dbReference type="ARBA" id="ARBA00007424"/>
    </source>
</evidence>
<evidence type="ECO:0000256" key="3">
    <source>
        <dbReference type="ARBA" id="ARBA00012664"/>
    </source>
</evidence>
<keyword evidence="5 9" id="KW-0808">Transferase</keyword>
<dbReference type="Proteomes" id="UP000886043">
    <property type="component" value="Unassembled WGS sequence"/>
</dbReference>
<evidence type="ECO:0000313" key="10">
    <source>
        <dbReference type="EMBL" id="HFC96831.1"/>
    </source>
</evidence>
<evidence type="ECO:0000256" key="1">
    <source>
        <dbReference type="ARBA" id="ARBA00004917"/>
    </source>
</evidence>